<dbReference type="OrthoDB" id="9806955at2"/>
<dbReference type="Proteomes" id="UP000465601">
    <property type="component" value="Unassembled WGS sequence"/>
</dbReference>
<dbReference type="InterPro" id="IPR008948">
    <property type="entry name" value="L-Aspartase-like"/>
</dbReference>
<sequence length="509" mass="56519">MAERVVLKGDSLTLKDFVRIARDKVAVEISDEAMERIEAGRRLVYEFMDSDIPVYGFNRGVGWNKDRKVVAKYYEEYNKNLIYAHCVGVKPEATEEVVRATLLARLSTFLVGCTGIQPEIVVLYKEMLNQNILPVIPERGSVGQGDITCLSHIGLAIMGEGEVNYRGARMKAEDAFKEAGLKPIVLGPKDGLAIVSSNALVTGTGALLVQDIEDLIDIADIIYALSMEGFKGNVSPLDESAYKVRPQRGQCHSAKKVRSYLEGSYLWLPNVTEALQDPLCFRGSCQVHGSVRDALEFVKEYLLLQLNTSEDNPCMLLEEKRMIPCSNYEITTLALGFEMLGLALSHLSKNSCYRTIKLSNPYFTGLSRFLTPADTSVIAFGTIQKTFTSLDTENRHLSNPVTADYFSLAGDIEDHASNGTIIVQKTAKIVDNIRYILGIEALHAVQAIDLRRADRLGRGTKAAYEVIRNEIPFLDRDRNLSIDIQRSYEIIKSGEILKAVTMLSKGSNQ</sequence>
<dbReference type="InterPro" id="IPR001106">
    <property type="entry name" value="Aromatic_Lyase"/>
</dbReference>
<dbReference type="CDD" id="cd00332">
    <property type="entry name" value="PAL-HAL"/>
    <property type="match status" value="1"/>
</dbReference>
<organism evidence="2 3">
    <name type="scientific">Alkaliphilus serpentinus</name>
    <dbReference type="NCBI Taxonomy" id="1482731"/>
    <lineage>
        <taxon>Bacteria</taxon>
        <taxon>Bacillati</taxon>
        <taxon>Bacillota</taxon>
        <taxon>Clostridia</taxon>
        <taxon>Peptostreptococcales</taxon>
        <taxon>Natronincolaceae</taxon>
        <taxon>Alkaliphilus</taxon>
    </lineage>
</organism>
<dbReference type="RefSeq" id="WP_151866102.1">
    <property type="nucleotide sequence ID" value="NZ_WBZB01000033.1"/>
</dbReference>
<dbReference type="PANTHER" id="PTHR10362">
    <property type="entry name" value="HISTIDINE AMMONIA-LYASE"/>
    <property type="match status" value="1"/>
</dbReference>
<dbReference type="GO" id="GO:0016841">
    <property type="term" value="F:ammonia-lyase activity"/>
    <property type="evidence" value="ECO:0007669"/>
    <property type="project" value="UniProtKB-ARBA"/>
</dbReference>
<comment type="caution">
    <text evidence="2">The sequence shown here is derived from an EMBL/GenBank/DDBJ whole genome shotgun (WGS) entry which is preliminary data.</text>
</comment>
<keyword evidence="3" id="KW-1185">Reference proteome</keyword>
<gene>
    <name evidence="2" type="ORF">F8153_09405</name>
</gene>
<name>A0A833HN91_9FIRM</name>
<accession>A0A833HN91</accession>
<evidence type="ECO:0000313" key="3">
    <source>
        <dbReference type="Proteomes" id="UP000465601"/>
    </source>
</evidence>
<protein>
    <submittedName>
        <fullName evidence="2">Aromatic amino acid lyase</fullName>
    </submittedName>
</protein>
<dbReference type="AlphaFoldDB" id="A0A833HN91"/>
<proteinExistence type="predicted"/>
<dbReference type="SUPFAM" id="SSF48557">
    <property type="entry name" value="L-aspartase-like"/>
    <property type="match status" value="1"/>
</dbReference>
<reference evidence="2 3" key="1">
    <citation type="submission" date="2019-10" db="EMBL/GenBank/DDBJ databases">
        <title>Alkaliphilus serpentinus sp. nov. and Alkaliphilus pronyensis sp. nov., two novel anaerobic alkaliphilic species isolated from the serpentinized-hosted hydrothermal field of the Prony Bay (New Caledonia).</title>
        <authorList>
            <person name="Postec A."/>
        </authorList>
    </citation>
    <scope>NUCLEOTIDE SEQUENCE [LARGE SCALE GENOMIC DNA]</scope>
    <source>
        <strain evidence="2 3">LacT</strain>
    </source>
</reference>
<dbReference type="Pfam" id="PF00221">
    <property type="entry name" value="Lyase_aromatic"/>
    <property type="match status" value="1"/>
</dbReference>
<dbReference type="Gene3D" id="1.10.275.10">
    <property type="entry name" value="Fumarase/aspartase (N-terminal domain)"/>
    <property type="match status" value="1"/>
</dbReference>
<keyword evidence="1 2" id="KW-0456">Lyase</keyword>
<evidence type="ECO:0000313" key="2">
    <source>
        <dbReference type="EMBL" id="KAB3529310.1"/>
    </source>
</evidence>
<dbReference type="InterPro" id="IPR024083">
    <property type="entry name" value="Fumarase/histidase_N"/>
</dbReference>
<evidence type="ECO:0000256" key="1">
    <source>
        <dbReference type="ARBA" id="ARBA00023239"/>
    </source>
</evidence>
<dbReference type="Gene3D" id="1.20.200.10">
    <property type="entry name" value="Fumarase/aspartase (Central domain)"/>
    <property type="match status" value="1"/>
</dbReference>
<dbReference type="EMBL" id="WBZB01000033">
    <property type="protein sequence ID" value="KAB3529310.1"/>
    <property type="molecule type" value="Genomic_DNA"/>
</dbReference>